<sequence length="332" mass="37676">MTAESPTTESPTNSELPFGWNDHTFDDIHKVLLEKTYTHFVVDQDGFWYCPKCRWKAQYGHRWAFKVRGYAKLPEDALSLAVHASYGGDHPNGLYFKNPAKVVQCQNHWNTGLSGSRCTFNREKVEGHRDEAMEKEHDQGGFLGFCPQCSVTPDVLERNPAFNAYVQSEQVNKKGVELLKQHVHIFALHNEDPWFGKPRWMRQFWYDYTEESLKCPTKHFGEGGGEGKEDTPCPGRYGGPVVFYNRELEEELGQNTEMVETGQSPDESEMNTDNKTKVIYSVEWTPDETSWEGSESSSGSEKAPPMDFDDSTTSSSEWSSYGQQSPGGYASS</sequence>
<feature type="compositionally biased region" description="Low complexity" evidence="1">
    <location>
        <begin position="291"/>
        <end position="301"/>
    </location>
</feature>
<proteinExistence type="predicted"/>
<feature type="region of interest" description="Disordered" evidence="1">
    <location>
        <begin position="254"/>
        <end position="332"/>
    </location>
</feature>
<dbReference type="Proteomes" id="UP001140560">
    <property type="component" value="Unassembled WGS sequence"/>
</dbReference>
<reference evidence="2" key="1">
    <citation type="submission" date="2022-10" db="EMBL/GenBank/DDBJ databases">
        <title>Tapping the CABI collections for fungal endophytes: first genome assemblies for Collariella, Neodidymelliopsis, Ascochyta clinopodiicola, Didymella pomorum, Didymosphaeria variabile, Neocosmospora piperis and Neocucurbitaria cava.</title>
        <authorList>
            <person name="Hill R."/>
        </authorList>
    </citation>
    <scope>NUCLEOTIDE SEQUENCE</scope>
    <source>
        <strain evidence="2">IMI 356814</strain>
    </source>
</reference>
<gene>
    <name evidence="2" type="ORF">N0V83_004478</name>
</gene>
<name>A0A9W8Y9R1_9PLEO</name>
<evidence type="ECO:0000313" key="2">
    <source>
        <dbReference type="EMBL" id="KAJ4371261.1"/>
    </source>
</evidence>
<evidence type="ECO:0000313" key="3">
    <source>
        <dbReference type="Proteomes" id="UP001140560"/>
    </source>
</evidence>
<evidence type="ECO:0000256" key="1">
    <source>
        <dbReference type="SAM" id="MobiDB-lite"/>
    </source>
</evidence>
<protein>
    <submittedName>
        <fullName evidence="2">Uncharacterized protein</fullName>
    </submittedName>
</protein>
<accession>A0A9W8Y9R1</accession>
<feature type="compositionally biased region" description="Low complexity" evidence="1">
    <location>
        <begin position="311"/>
        <end position="320"/>
    </location>
</feature>
<dbReference type="OrthoDB" id="3793928at2759"/>
<keyword evidence="3" id="KW-1185">Reference proteome</keyword>
<comment type="caution">
    <text evidence="2">The sequence shown here is derived from an EMBL/GenBank/DDBJ whole genome shotgun (WGS) entry which is preliminary data.</text>
</comment>
<dbReference type="EMBL" id="JAPEUY010000007">
    <property type="protein sequence ID" value="KAJ4371261.1"/>
    <property type="molecule type" value="Genomic_DNA"/>
</dbReference>
<dbReference type="AlphaFoldDB" id="A0A9W8Y9R1"/>
<feature type="compositionally biased region" description="Polar residues" evidence="1">
    <location>
        <begin position="321"/>
        <end position="332"/>
    </location>
</feature>
<organism evidence="2 3">
    <name type="scientific">Neocucurbitaria cava</name>
    <dbReference type="NCBI Taxonomy" id="798079"/>
    <lineage>
        <taxon>Eukaryota</taxon>
        <taxon>Fungi</taxon>
        <taxon>Dikarya</taxon>
        <taxon>Ascomycota</taxon>
        <taxon>Pezizomycotina</taxon>
        <taxon>Dothideomycetes</taxon>
        <taxon>Pleosporomycetidae</taxon>
        <taxon>Pleosporales</taxon>
        <taxon>Pleosporineae</taxon>
        <taxon>Cucurbitariaceae</taxon>
        <taxon>Neocucurbitaria</taxon>
    </lineage>
</organism>
<feature type="compositionally biased region" description="Polar residues" evidence="1">
    <location>
        <begin position="254"/>
        <end position="265"/>
    </location>
</feature>